<dbReference type="PROSITE" id="PS01007">
    <property type="entry name" value="TRANSPOSASE_MUTATOR"/>
    <property type="match status" value="1"/>
</dbReference>
<feature type="compositionally biased region" description="Low complexity" evidence="4">
    <location>
        <begin position="558"/>
        <end position="623"/>
    </location>
</feature>
<reference evidence="6" key="1">
    <citation type="submission" date="2023-07" db="EMBL/GenBank/DDBJ databases">
        <title>A chromosome-level genome assembly of Lolium multiflorum.</title>
        <authorList>
            <person name="Chen Y."/>
            <person name="Copetti D."/>
            <person name="Kolliker R."/>
            <person name="Studer B."/>
        </authorList>
    </citation>
    <scope>NUCLEOTIDE SEQUENCE</scope>
    <source>
        <strain evidence="6">02402/16</strain>
        <tissue evidence="6">Leaf</tissue>
    </source>
</reference>
<feature type="compositionally biased region" description="Gly residues" evidence="4">
    <location>
        <begin position="1"/>
        <end position="14"/>
    </location>
</feature>
<dbReference type="EMBL" id="JAUUTY010000004">
    <property type="protein sequence ID" value="KAK1651807.1"/>
    <property type="molecule type" value="Genomic_DNA"/>
</dbReference>
<dbReference type="AlphaFoldDB" id="A0AAD8SIK1"/>
<dbReference type="GO" id="GO:0006313">
    <property type="term" value="P:DNA transposition"/>
    <property type="evidence" value="ECO:0007669"/>
    <property type="project" value="InterPro"/>
</dbReference>
<accession>A0AAD8SIK1</accession>
<evidence type="ECO:0000313" key="7">
    <source>
        <dbReference type="Proteomes" id="UP001231189"/>
    </source>
</evidence>
<organism evidence="6 7">
    <name type="scientific">Lolium multiflorum</name>
    <name type="common">Italian ryegrass</name>
    <name type="synonym">Lolium perenne subsp. multiflorum</name>
    <dbReference type="NCBI Taxonomy" id="4521"/>
    <lineage>
        <taxon>Eukaryota</taxon>
        <taxon>Viridiplantae</taxon>
        <taxon>Streptophyta</taxon>
        <taxon>Embryophyta</taxon>
        <taxon>Tracheophyta</taxon>
        <taxon>Spermatophyta</taxon>
        <taxon>Magnoliopsida</taxon>
        <taxon>Liliopsida</taxon>
        <taxon>Poales</taxon>
        <taxon>Poaceae</taxon>
        <taxon>BOP clade</taxon>
        <taxon>Pooideae</taxon>
        <taxon>Poodae</taxon>
        <taxon>Poeae</taxon>
        <taxon>Poeae Chloroplast Group 2 (Poeae type)</taxon>
        <taxon>Loliodinae</taxon>
        <taxon>Loliinae</taxon>
        <taxon>Lolium</taxon>
    </lineage>
</organism>
<dbReference type="GO" id="GO:0003677">
    <property type="term" value="F:DNA binding"/>
    <property type="evidence" value="ECO:0007669"/>
    <property type="project" value="UniProtKB-KW"/>
</dbReference>
<sequence>MATGGGGGGGGPGGWQADDEQDPGGDHLFLDEGYPPVAAEPEPVPQLSAPVKPGAPWEKGWTSAGSSSSSSVDPMSHYISDNGLETEMWELFVQFDGVKFVQKSMPRSDVRYLNLLALMEKEGYGICDSMYYVKEEGEGWNGLDLVDSNFKVEEMIRRLRNVLPEWVPSDDEEDQGFINVDDDDGFQEPIFVQPKGRKSRAKKYKPRVWYDENRENPTQQFILKLCFRDVYQFRESLARFHNQQDKAKKDFGVSVPKRMAYRAKTKARQMVLGDHKKQYFRIRDYLQTVIDKNPGSRCIVTTVTGPSEEETEAMKQGHNADISYEPRFHGRDGNNNMYPIAWAVVAKEDTKNWVWFLEQLKEALGGDEGQFGRYTIMSDRQKGLLKAVSTVFPNSPQRYCLRHIYANFQTAGFRGEDLKKCMDNAAYSYTKHGFDVAMEELKKQSEAAWVWLSKIPVHTWARWAMDTNCKTDLVVNNLSEVFNRYILDVRSKPIVTMLVGIYDKQMVRHDGKRVGGQQASWAITPHYTEMLELMKKYSRACVPKRSDIDLWQPSRTMPPSGSTGPSASTAPSATAPSGSAPSALRSSATRPPSGSAPSAPRSSATRPPTASAPSAPRSSATRPPTAPPGPRSSAQGRGQGVYSYFTAGANASAGREPGVGPLGNSYAGPSCSPDDC</sequence>
<feature type="domain" description="MULE transposase" evidence="5">
    <location>
        <begin position="328"/>
        <end position="407"/>
    </location>
</feature>
<comment type="caution">
    <text evidence="6">The sequence shown here is derived from an EMBL/GenBank/DDBJ whole genome shotgun (WGS) entry which is preliminary data.</text>
</comment>
<evidence type="ECO:0000259" key="5">
    <source>
        <dbReference type="Pfam" id="PF10551"/>
    </source>
</evidence>
<dbReference type="Pfam" id="PF10551">
    <property type="entry name" value="MULE"/>
    <property type="match status" value="1"/>
</dbReference>
<dbReference type="PANTHER" id="PTHR31973">
    <property type="entry name" value="POLYPROTEIN, PUTATIVE-RELATED"/>
    <property type="match status" value="1"/>
</dbReference>
<gene>
    <name evidence="6" type="ORF">QYE76_069612</name>
</gene>
<dbReference type="Proteomes" id="UP001231189">
    <property type="component" value="Unassembled WGS sequence"/>
</dbReference>
<evidence type="ECO:0000313" key="6">
    <source>
        <dbReference type="EMBL" id="KAK1651807.1"/>
    </source>
</evidence>
<dbReference type="InterPro" id="IPR001207">
    <property type="entry name" value="Transposase_mutator"/>
</dbReference>
<keyword evidence="3" id="KW-0233">DNA recombination</keyword>
<dbReference type="PANTHER" id="PTHR31973:SF187">
    <property type="entry name" value="MUTATOR TRANSPOSASE MUDRA PROTEIN"/>
    <property type="match status" value="1"/>
</dbReference>
<feature type="region of interest" description="Disordered" evidence="4">
    <location>
        <begin position="548"/>
        <end position="676"/>
    </location>
</feature>
<proteinExistence type="predicted"/>
<dbReference type="InterPro" id="IPR018289">
    <property type="entry name" value="MULE_transposase_dom"/>
</dbReference>
<keyword evidence="2" id="KW-0238">DNA-binding</keyword>
<name>A0AAD8SIK1_LOLMU</name>
<evidence type="ECO:0000256" key="4">
    <source>
        <dbReference type="SAM" id="MobiDB-lite"/>
    </source>
</evidence>
<feature type="region of interest" description="Disordered" evidence="4">
    <location>
        <begin position="1"/>
        <end position="73"/>
    </location>
</feature>
<evidence type="ECO:0000256" key="2">
    <source>
        <dbReference type="ARBA" id="ARBA00023125"/>
    </source>
</evidence>
<keyword evidence="7" id="KW-1185">Reference proteome</keyword>
<evidence type="ECO:0000256" key="3">
    <source>
        <dbReference type="ARBA" id="ARBA00023172"/>
    </source>
</evidence>
<dbReference type="GO" id="GO:0004803">
    <property type="term" value="F:transposase activity"/>
    <property type="evidence" value="ECO:0007669"/>
    <property type="project" value="InterPro"/>
</dbReference>
<keyword evidence="1" id="KW-0815">Transposition</keyword>
<evidence type="ECO:0000256" key="1">
    <source>
        <dbReference type="ARBA" id="ARBA00022578"/>
    </source>
</evidence>
<protein>
    <recommendedName>
        <fullName evidence="5">MULE transposase domain-containing protein</fullName>
    </recommendedName>
</protein>